<dbReference type="Gene3D" id="2.40.70.10">
    <property type="entry name" value="Acid Proteases"/>
    <property type="match status" value="2"/>
</dbReference>
<keyword evidence="5" id="KW-0645">Protease</keyword>
<dbReference type="SUPFAM" id="SSF50630">
    <property type="entry name" value="Acid proteases"/>
    <property type="match status" value="1"/>
</dbReference>
<feature type="signal peptide" evidence="3">
    <location>
        <begin position="1"/>
        <end position="23"/>
    </location>
</feature>
<keyword evidence="6" id="KW-1185">Reference proteome</keyword>
<dbReference type="EMBL" id="BAABME010000699">
    <property type="protein sequence ID" value="GAA0144815.1"/>
    <property type="molecule type" value="Genomic_DNA"/>
</dbReference>
<dbReference type="InterPro" id="IPR033121">
    <property type="entry name" value="PEPTIDASE_A1"/>
</dbReference>
<keyword evidence="3" id="KW-0732">Signal</keyword>
<feature type="chain" id="PRO_5043349005" evidence="3">
    <location>
        <begin position="24"/>
        <end position="427"/>
    </location>
</feature>
<feature type="domain" description="Peptidase A1" evidence="4">
    <location>
        <begin position="87"/>
        <end position="422"/>
    </location>
</feature>
<reference evidence="5 6" key="1">
    <citation type="submission" date="2024-01" db="EMBL/GenBank/DDBJ databases">
        <title>The complete chloroplast genome sequence of Lithospermum erythrorhizon: insights into the phylogenetic relationship among Boraginaceae species and the maternal lineages of purple gromwells.</title>
        <authorList>
            <person name="Okada T."/>
            <person name="Watanabe K."/>
        </authorList>
    </citation>
    <scope>NUCLEOTIDE SEQUENCE [LARGE SCALE GENOMIC DNA]</scope>
</reference>
<dbReference type="PANTHER" id="PTHR13683">
    <property type="entry name" value="ASPARTYL PROTEASES"/>
    <property type="match status" value="1"/>
</dbReference>
<dbReference type="InterPro" id="IPR001461">
    <property type="entry name" value="Aspartic_peptidase_A1"/>
</dbReference>
<comment type="similarity">
    <text evidence="1">Belongs to the peptidase A1 family.</text>
</comment>
<dbReference type="Proteomes" id="UP001454036">
    <property type="component" value="Unassembled WGS sequence"/>
</dbReference>
<gene>
    <name evidence="5" type="ORF">LIER_05161</name>
</gene>
<sequence>MASSQCLLLSSLAIILSFSLTQCLKTPTDLQVFHMYPSNHLSWLDNVLKMQTQDKARLQFLSSLAVGGNRSVVSIGWGRNILQSPTYIVKAKFGTPGQTLILALDTSNDNAWIPCTACVGCGTTVFAQAKSTTYKKVPCGSPQCGQVLGPVCSPDKTCASNFTYGSSSIQTRVSQDTVKLVAQDPLPNFTFGCIEQTSGGSIPPQGLLGLGRGPLSFMSQTNSLYKSTFSYCLPSFKSTKFTGSLRLGLVGQPPKMKTTPLLKNPRRSSLYYVKMVGIMLGNKVLDIPPTAFAFNPTTGAGTVFDSGTSYTTLVKPAYTALSTEFKKRMGKATVSSLGGFDTCYTIPIPITTIPSITLMFDGMNVTFQQDNFLIKSTAGSTTCLAMAAAPDNLNSVLNVIGNMQQQNHRILFDIPNSRLGVAPQMCS</sequence>
<dbReference type="Pfam" id="PF14541">
    <property type="entry name" value="TAXi_C"/>
    <property type="match status" value="1"/>
</dbReference>
<feature type="active site" evidence="2">
    <location>
        <position position="105"/>
    </location>
</feature>
<evidence type="ECO:0000313" key="6">
    <source>
        <dbReference type="Proteomes" id="UP001454036"/>
    </source>
</evidence>
<comment type="caution">
    <text evidence="5">The sequence shown here is derived from an EMBL/GenBank/DDBJ whole genome shotgun (WGS) entry which is preliminary data.</text>
</comment>
<dbReference type="InterPro" id="IPR021109">
    <property type="entry name" value="Peptidase_aspartic_dom_sf"/>
</dbReference>
<dbReference type="InterPro" id="IPR032799">
    <property type="entry name" value="TAXi_C"/>
</dbReference>
<evidence type="ECO:0000256" key="2">
    <source>
        <dbReference type="PIRSR" id="PIRSR601461-1"/>
    </source>
</evidence>
<dbReference type="GO" id="GO:0006508">
    <property type="term" value="P:proteolysis"/>
    <property type="evidence" value="ECO:0007669"/>
    <property type="project" value="UniProtKB-KW"/>
</dbReference>
<dbReference type="Pfam" id="PF14543">
    <property type="entry name" value="TAXi_N"/>
    <property type="match status" value="1"/>
</dbReference>
<feature type="active site" evidence="2">
    <location>
        <position position="305"/>
    </location>
</feature>
<keyword evidence="5" id="KW-0378">Hydrolase</keyword>
<proteinExistence type="inferred from homology"/>
<evidence type="ECO:0000256" key="1">
    <source>
        <dbReference type="ARBA" id="ARBA00007447"/>
    </source>
</evidence>
<evidence type="ECO:0000313" key="5">
    <source>
        <dbReference type="EMBL" id="GAA0144815.1"/>
    </source>
</evidence>
<protein>
    <submittedName>
        <fullName evidence="5">Protease</fullName>
    </submittedName>
</protein>
<name>A0AAV3P3J3_LITER</name>
<dbReference type="AlphaFoldDB" id="A0AAV3P3J3"/>
<dbReference type="PROSITE" id="PS51767">
    <property type="entry name" value="PEPTIDASE_A1"/>
    <property type="match status" value="1"/>
</dbReference>
<dbReference type="PANTHER" id="PTHR13683:SF798">
    <property type="entry name" value="ASPARTYL PROTEASE AED3-LIKE"/>
    <property type="match status" value="1"/>
</dbReference>
<organism evidence="5 6">
    <name type="scientific">Lithospermum erythrorhizon</name>
    <name type="common">Purple gromwell</name>
    <name type="synonym">Lithospermum officinale var. erythrorhizon</name>
    <dbReference type="NCBI Taxonomy" id="34254"/>
    <lineage>
        <taxon>Eukaryota</taxon>
        <taxon>Viridiplantae</taxon>
        <taxon>Streptophyta</taxon>
        <taxon>Embryophyta</taxon>
        <taxon>Tracheophyta</taxon>
        <taxon>Spermatophyta</taxon>
        <taxon>Magnoliopsida</taxon>
        <taxon>eudicotyledons</taxon>
        <taxon>Gunneridae</taxon>
        <taxon>Pentapetalae</taxon>
        <taxon>asterids</taxon>
        <taxon>lamiids</taxon>
        <taxon>Boraginales</taxon>
        <taxon>Boraginaceae</taxon>
        <taxon>Boraginoideae</taxon>
        <taxon>Lithospermeae</taxon>
        <taxon>Lithospermum</taxon>
    </lineage>
</organism>
<dbReference type="InterPro" id="IPR032861">
    <property type="entry name" value="TAXi_N"/>
</dbReference>
<evidence type="ECO:0000256" key="3">
    <source>
        <dbReference type="SAM" id="SignalP"/>
    </source>
</evidence>
<accession>A0AAV3P3J3</accession>
<evidence type="ECO:0000259" key="4">
    <source>
        <dbReference type="PROSITE" id="PS51767"/>
    </source>
</evidence>
<dbReference type="GO" id="GO:0004190">
    <property type="term" value="F:aspartic-type endopeptidase activity"/>
    <property type="evidence" value="ECO:0007669"/>
    <property type="project" value="InterPro"/>
</dbReference>